<dbReference type="GeneID" id="75137442"/>
<protein>
    <submittedName>
        <fullName evidence="1">Uncharacterized protein</fullName>
    </submittedName>
</protein>
<dbReference type="AlphaFoldDB" id="A0A9Q9MUL5"/>
<dbReference type="RefSeq" id="WP_260902938.1">
    <property type="nucleotide sequence ID" value="NZ_CP104396.1"/>
</dbReference>
<name>A0A9Q9MUL5_9LACO</name>
<organism evidence="1 2">
    <name type="scientific">Ligilactobacillus agilis</name>
    <dbReference type="NCBI Taxonomy" id="1601"/>
    <lineage>
        <taxon>Bacteria</taxon>
        <taxon>Bacillati</taxon>
        <taxon>Bacillota</taxon>
        <taxon>Bacilli</taxon>
        <taxon>Lactobacillales</taxon>
        <taxon>Lactobacillaceae</taxon>
        <taxon>Ligilactobacillus</taxon>
    </lineage>
</organism>
<sequence>MDKQLYINELKRVFLTDDNLKSTITPNNQDMYFTFQQRTFELWGLNANDLSEIRRKYDFVIKSVQAYLTGDDKQLLEVNTLLEVSSTKKQFNELYTKKYGVVIEKIDSYAKKSKELSSFDNKLVTALNYNWKEDE</sequence>
<gene>
    <name evidence="1" type="ORF">N4562_06270</name>
</gene>
<reference evidence="1" key="1">
    <citation type="submission" date="2022-09" db="EMBL/GenBank/DDBJ databases">
        <title>Complete genome of Ligilactobacillus agilis AM_LB6, isolated from chicken feces.</title>
        <authorList>
            <person name="den Bakker H.C."/>
            <person name="Mann A."/>
        </authorList>
    </citation>
    <scope>NUCLEOTIDE SEQUENCE</scope>
    <source>
        <strain evidence="1">AM_LB6</strain>
    </source>
</reference>
<evidence type="ECO:0000313" key="2">
    <source>
        <dbReference type="Proteomes" id="UP001058429"/>
    </source>
</evidence>
<dbReference type="EMBL" id="CP104396">
    <property type="protein sequence ID" value="UXC62704.1"/>
    <property type="molecule type" value="Genomic_DNA"/>
</dbReference>
<evidence type="ECO:0000313" key="1">
    <source>
        <dbReference type="EMBL" id="UXC62704.1"/>
    </source>
</evidence>
<accession>A0A9Q9MUL5</accession>
<dbReference type="Proteomes" id="UP001058429">
    <property type="component" value="Chromosome"/>
</dbReference>
<proteinExistence type="predicted"/>